<proteinExistence type="predicted"/>
<dbReference type="PANTHER" id="PTHR31435:SF10">
    <property type="entry name" value="BSR4717 PROTEIN"/>
    <property type="match status" value="1"/>
</dbReference>
<accession>A0A8J3F4B4</accession>
<dbReference type="CDD" id="cd04301">
    <property type="entry name" value="NAT_SF"/>
    <property type="match status" value="1"/>
</dbReference>
<evidence type="ECO:0000313" key="4">
    <source>
        <dbReference type="Proteomes" id="UP000627205"/>
    </source>
</evidence>
<dbReference type="PROSITE" id="PS51729">
    <property type="entry name" value="GNAT_YJDJ"/>
    <property type="match status" value="1"/>
</dbReference>
<feature type="domain" description="N-acetyltransferase" evidence="2">
    <location>
        <begin position="5"/>
        <end position="97"/>
    </location>
</feature>
<protein>
    <recommendedName>
        <fullName evidence="2">N-acetyltransferase domain-containing protein</fullName>
    </recommendedName>
</protein>
<dbReference type="RefSeq" id="WP_188418976.1">
    <property type="nucleotide sequence ID" value="NZ_BMDP01000001.1"/>
</dbReference>
<dbReference type="InterPro" id="IPR031165">
    <property type="entry name" value="GNAT_YJDJ"/>
</dbReference>
<dbReference type="Proteomes" id="UP000627205">
    <property type="component" value="Unassembled WGS sequence"/>
</dbReference>
<dbReference type="PANTHER" id="PTHR31435">
    <property type="entry name" value="PROTEIN NATD1"/>
    <property type="match status" value="1"/>
</dbReference>
<evidence type="ECO:0000259" key="2">
    <source>
        <dbReference type="PROSITE" id="PS51729"/>
    </source>
</evidence>
<evidence type="ECO:0000313" key="3">
    <source>
        <dbReference type="EMBL" id="GGI52894.1"/>
    </source>
</evidence>
<evidence type="ECO:0000256" key="1">
    <source>
        <dbReference type="SAM" id="MobiDB-lite"/>
    </source>
</evidence>
<reference evidence="3" key="1">
    <citation type="journal article" date="2014" name="Int. J. Syst. Evol. Microbiol.">
        <title>Complete genome sequence of Corynebacterium casei LMG S-19264T (=DSM 44701T), isolated from a smear-ripened cheese.</title>
        <authorList>
            <consortium name="US DOE Joint Genome Institute (JGI-PGF)"/>
            <person name="Walter F."/>
            <person name="Albersmeier A."/>
            <person name="Kalinowski J."/>
            <person name="Ruckert C."/>
        </authorList>
    </citation>
    <scope>NUCLEOTIDE SEQUENCE</scope>
    <source>
        <strain evidence="3">CCM 7664</strain>
    </source>
</reference>
<dbReference type="EMBL" id="BMDP01000001">
    <property type="protein sequence ID" value="GGI52894.1"/>
    <property type="molecule type" value="Genomic_DNA"/>
</dbReference>
<gene>
    <name evidence="3" type="ORF">GCM10011430_00680</name>
</gene>
<dbReference type="InterPro" id="IPR045057">
    <property type="entry name" value="Gcn5-rel_NAT"/>
</dbReference>
<sequence>MNQMQMESETQRFEWRPDGESGVPCEPCGFVDYHRFGNIAIVTHTETSPSLTGKGHGSRLAAAALDWMAQQGLHVVPVCGFMAHFLRTHPEHQGVLTPTVRAIFAIPENRA</sequence>
<dbReference type="Pfam" id="PF14542">
    <property type="entry name" value="Acetyltransf_CG"/>
    <property type="match status" value="1"/>
</dbReference>
<dbReference type="AlphaFoldDB" id="A0A8J3F4B4"/>
<dbReference type="InterPro" id="IPR016181">
    <property type="entry name" value="Acyl_CoA_acyltransferase"/>
</dbReference>
<dbReference type="Gene3D" id="3.40.630.30">
    <property type="match status" value="1"/>
</dbReference>
<dbReference type="SUPFAM" id="SSF55729">
    <property type="entry name" value="Acyl-CoA N-acyltransferases (Nat)"/>
    <property type="match status" value="1"/>
</dbReference>
<feature type="compositionally biased region" description="Basic and acidic residues" evidence="1">
    <location>
        <begin position="9"/>
        <end position="19"/>
    </location>
</feature>
<keyword evidence="4" id="KW-1185">Reference proteome</keyword>
<organism evidence="3 4">
    <name type="scientific">Oxalicibacterium solurbis</name>
    <dbReference type="NCBI Taxonomy" id="69280"/>
    <lineage>
        <taxon>Bacteria</taxon>
        <taxon>Pseudomonadati</taxon>
        <taxon>Pseudomonadota</taxon>
        <taxon>Betaproteobacteria</taxon>
        <taxon>Burkholderiales</taxon>
        <taxon>Oxalobacteraceae</taxon>
        <taxon>Oxalicibacterium</taxon>
    </lineage>
</organism>
<feature type="region of interest" description="Disordered" evidence="1">
    <location>
        <begin position="1"/>
        <end position="21"/>
    </location>
</feature>
<comment type="caution">
    <text evidence="3">The sequence shown here is derived from an EMBL/GenBank/DDBJ whole genome shotgun (WGS) entry which is preliminary data.</text>
</comment>
<reference evidence="3" key="2">
    <citation type="submission" date="2020-09" db="EMBL/GenBank/DDBJ databases">
        <authorList>
            <person name="Sun Q."/>
            <person name="Sedlacek I."/>
        </authorList>
    </citation>
    <scope>NUCLEOTIDE SEQUENCE</scope>
    <source>
        <strain evidence="3">CCM 7664</strain>
    </source>
</reference>
<name>A0A8J3F4B4_9BURK</name>